<dbReference type="Pfam" id="PF00027">
    <property type="entry name" value="cNMP_binding"/>
    <property type="match status" value="1"/>
</dbReference>
<organism evidence="2 3">
    <name type="scientific">Candidatus Sulfuritelmatomonas gaucii</name>
    <dbReference type="NCBI Taxonomy" id="2043161"/>
    <lineage>
        <taxon>Bacteria</taxon>
        <taxon>Pseudomonadati</taxon>
        <taxon>Acidobacteriota</taxon>
        <taxon>Terriglobia</taxon>
        <taxon>Terriglobales</taxon>
        <taxon>Acidobacteriaceae</taxon>
        <taxon>Candidatus Sulfuritelmatomonas</taxon>
    </lineage>
</organism>
<dbReference type="OrthoDB" id="9127033at2"/>
<dbReference type="SUPFAM" id="SSF51206">
    <property type="entry name" value="cAMP-binding domain-like"/>
    <property type="match status" value="1"/>
</dbReference>
<dbReference type="InterPro" id="IPR018490">
    <property type="entry name" value="cNMP-bd_dom_sf"/>
</dbReference>
<dbReference type="CDD" id="cd00038">
    <property type="entry name" value="CAP_ED"/>
    <property type="match status" value="1"/>
</dbReference>
<name>A0A2N9LQG4_9BACT</name>
<dbReference type="Proteomes" id="UP000239735">
    <property type="component" value="Unassembled WGS sequence"/>
</dbReference>
<dbReference type="SMART" id="SM00100">
    <property type="entry name" value="cNMP"/>
    <property type="match status" value="1"/>
</dbReference>
<dbReference type="PROSITE" id="PS50042">
    <property type="entry name" value="CNMP_BINDING_3"/>
    <property type="match status" value="1"/>
</dbReference>
<dbReference type="AlphaFoldDB" id="A0A2N9LQG4"/>
<dbReference type="InterPro" id="IPR000595">
    <property type="entry name" value="cNMP-bd_dom"/>
</dbReference>
<reference evidence="3" key="1">
    <citation type="submission" date="2018-02" db="EMBL/GenBank/DDBJ databases">
        <authorList>
            <person name="Hausmann B."/>
        </authorList>
    </citation>
    <scope>NUCLEOTIDE SEQUENCE [LARGE SCALE GENOMIC DNA]</scope>
    <source>
        <strain evidence="3">Peat soil MAG SbA5</strain>
    </source>
</reference>
<feature type="domain" description="Cyclic nucleotide-binding" evidence="1">
    <location>
        <begin position="24"/>
        <end position="137"/>
    </location>
</feature>
<dbReference type="EMBL" id="OKRB01000108">
    <property type="protein sequence ID" value="SPE25499.1"/>
    <property type="molecule type" value="Genomic_DNA"/>
</dbReference>
<proteinExistence type="predicted"/>
<evidence type="ECO:0000313" key="3">
    <source>
        <dbReference type="Proteomes" id="UP000239735"/>
    </source>
</evidence>
<gene>
    <name evidence="2" type="ORF">SBA5_50088</name>
</gene>
<dbReference type="Gene3D" id="2.60.120.10">
    <property type="entry name" value="Jelly Rolls"/>
    <property type="match status" value="1"/>
</dbReference>
<dbReference type="InterPro" id="IPR014710">
    <property type="entry name" value="RmlC-like_jellyroll"/>
</dbReference>
<accession>A0A2N9LQG4</accession>
<evidence type="ECO:0000313" key="2">
    <source>
        <dbReference type="EMBL" id="SPE25499.1"/>
    </source>
</evidence>
<protein>
    <recommendedName>
        <fullName evidence="1">Cyclic nucleotide-binding domain-containing protein</fullName>
    </recommendedName>
</protein>
<sequence>MAASSPRERPLAQMDPKGFVGDPELIRLLEQHSVPAPCDADGALFRQGDLPAGLYIFRDGMVTLSMISDDGHSLFAAQALPGSLLGLPAVVSNQPYTITATACAGARVSFISRQDFSRLMLSFPPLSVRILKVLAAQVRSARRALY</sequence>
<evidence type="ECO:0000259" key="1">
    <source>
        <dbReference type="PROSITE" id="PS50042"/>
    </source>
</evidence>